<feature type="region of interest" description="Disordered" evidence="5">
    <location>
        <begin position="172"/>
        <end position="197"/>
    </location>
</feature>
<evidence type="ECO:0000256" key="2">
    <source>
        <dbReference type="ARBA" id="ARBA00022692"/>
    </source>
</evidence>
<gene>
    <name evidence="7" type="ORF">PV10_02030</name>
</gene>
<dbReference type="HOGENOM" id="CLU_020822_2_0_1"/>
<feature type="transmembrane region" description="Helical" evidence="6">
    <location>
        <begin position="124"/>
        <end position="149"/>
    </location>
</feature>
<evidence type="ECO:0000313" key="7">
    <source>
        <dbReference type="EMBL" id="KIV94246.1"/>
    </source>
</evidence>
<dbReference type="InterPro" id="IPR004895">
    <property type="entry name" value="Prenylated_rab_accept_PRA1"/>
</dbReference>
<feature type="compositionally biased region" description="Polar residues" evidence="5">
    <location>
        <begin position="618"/>
        <end position="630"/>
    </location>
</feature>
<feature type="compositionally biased region" description="Pro residues" evidence="5">
    <location>
        <begin position="175"/>
        <end position="185"/>
    </location>
</feature>
<dbReference type="GO" id="GO:0016020">
    <property type="term" value="C:membrane"/>
    <property type="evidence" value="ECO:0007669"/>
    <property type="project" value="UniProtKB-SubCell"/>
</dbReference>
<dbReference type="Proteomes" id="UP000054302">
    <property type="component" value="Unassembled WGS sequence"/>
</dbReference>
<organism evidence="7 8">
    <name type="scientific">Exophiala mesophila</name>
    <name type="common">Black yeast-like fungus</name>
    <dbReference type="NCBI Taxonomy" id="212818"/>
    <lineage>
        <taxon>Eukaryota</taxon>
        <taxon>Fungi</taxon>
        <taxon>Dikarya</taxon>
        <taxon>Ascomycota</taxon>
        <taxon>Pezizomycotina</taxon>
        <taxon>Eurotiomycetes</taxon>
        <taxon>Chaetothyriomycetidae</taxon>
        <taxon>Chaetothyriales</taxon>
        <taxon>Herpotrichiellaceae</taxon>
        <taxon>Exophiala</taxon>
    </lineage>
</organism>
<dbReference type="STRING" id="212818.A0A0D1Y144"/>
<dbReference type="VEuPathDB" id="FungiDB:PV10_02030"/>
<feature type="compositionally biased region" description="Acidic residues" evidence="5">
    <location>
        <begin position="589"/>
        <end position="601"/>
    </location>
</feature>
<feature type="compositionally biased region" description="Low complexity" evidence="5">
    <location>
        <begin position="367"/>
        <end position="376"/>
    </location>
</feature>
<evidence type="ECO:0000256" key="6">
    <source>
        <dbReference type="SAM" id="Phobius"/>
    </source>
</evidence>
<proteinExistence type="predicted"/>
<dbReference type="OrthoDB" id="63113at2759"/>
<dbReference type="EMBL" id="KN847521">
    <property type="protein sequence ID" value="KIV94246.1"/>
    <property type="molecule type" value="Genomic_DNA"/>
</dbReference>
<name>A0A0D1Y144_EXOME</name>
<evidence type="ECO:0000256" key="1">
    <source>
        <dbReference type="ARBA" id="ARBA00004141"/>
    </source>
</evidence>
<keyword evidence="4 6" id="KW-0472">Membrane</keyword>
<dbReference type="AlphaFoldDB" id="A0A0D1Y144"/>
<keyword evidence="3 6" id="KW-1133">Transmembrane helix</keyword>
<dbReference type="Pfam" id="PF03208">
    <property type="entry name" value="PRA1"/>
    <property type="match status" value="1"/>
</dbReference>
<dbReference type="PANTHER" id="PTHR19317:SF0">
    <property type="entry name" value="PRENYLATED RAB ACCEPTOR PROTEIN 1"/>
    <property type="match status" value="1"/>
</dbReference>
<dbReference type="GeneID" id="27319875"/>
<dbReference type="PANTHER" id="PTHR19317">
    <property type="entry name" value="PRENYLATED RAB ACCEPTOR 1-RELATED"/>
    <property type="match status" value="1"/>
</dbReference>
<dbReference type="GO" id="GO:0005794">
    <property type="term" value="C:Golgi apparatus"/>
    <property type="evidence" value="ECO:0007669"/>
    <property type="project" value="TreeGrafter"/>
</dbReference>
<dbReference type="OMA" id="DSEYGHV"/>
<dbReference type="RefSeq" id="XP_016225820.1">
    <property type="nucleotide sequence ID" value="XM_016366302.1"/>
</dbReference>
<keyword evidence="2 6" id="KW-0812">Transmembrane</keyword>
<feature type="compositionally biased region" description="Polar residues" evidence="5">
    <location>
        <begin position="439"/>
        <end position="466"/>
    </location>
</feature>
<evidence type="ECO:0000256" key="3">
    <source>
        <dbReference type="ARBA" id="ARBA00022989"/>
    </source>
</evidence>
<accession>A0A0D1Y144</accession>
<evidence type="ECO:0000313" key="8">
    <source>
        <dbReference type="Proteomes" id="UP000054302"/>
    </source>
</evidence>
<feature type="transmembrane region" description="Helical" evidence="6">
    <location>
        <begin position="72"/>
        <end position="104"/>
    </location>
</feature>
<keyword evidence="8" id="KW-1185">Reference proteome</keyword>
<sequence>MARISIPLDALTSRLNLSDRFSGVRSQSIASRFANIKPISEFLDLKRLSKPNNFAEVQTRVNYNLSYFSSNYAVVFVMLSVYSLLTNLYLLFDIILVVGGMWAIGKLGGQDLEIGTIRATTSQLYTGLACVAVPIAFIASPIATVLWLIGATGVTILECFFRGGGLGGRPRTPYDVPPWGRPPGGRPGTRPDREWDFSRSPYYDRVEELDTDDDSSQGVGLEQNYSETRFVSDELHFDGIDLGGRQVRRRRSGAAFIHEFTPPSDDDENNHDARTGLALRNPVQVAYKEKEDLLVERALERIARARALGKPNVNLTRAEIDALERLERNEAPPYPSIAPKQAAPKSKKEAPVKRKPVAAEVRKKPSRSNSKSASNSPRRKAISDGRDRGRSTASSQSRSDREDSLNTPRSHALPDSEYGHVGRRVHYAQGYYVTGPRQAESSRQGSRTNSNQSLRQQPLQMPNPAQYQHPYYAPRIASNPDVYSQWPGSSSSRTSRPDPSDSDWEPRVRSNSGLVNVPLEHLPYQTSTARAPRFDPSDPRFGSPQRRVASGPPLTHQQSPVGYRRVQDELFLPEPEEPEVMRYRVPSDSEPEDDDDSDYDEGVQVNSSERRGGEYAIQTRSATASATNPKAKSGGARTAAGKRRNVR</sequence>
<evidence type="ECO:0000256" key="5">
    <source>
        <dbReference type="SAM" id="MobiDB-lite"/>
    </source>
</evidence>
<comment type="subcellular location">
    <subcellularLocation>
        <location evidence="1">Membrane</location>
        <topology evidence="1">Multi-pass membrane protein</topology>
    </subcellularLocation>
</comment>
<feature type="region of interest" description="Disordered" evidence="5">
    <location>
        <begin position="331"/>
        <end position="647"/>
    </location>
</feature>
<evidence type="ECO:0000256" key="4">
    <source>
        <dbReference type="ARBA" id="ARBA00023136"/>
    </source>
</evidence>
<feature type="compositionally biased region" description="Basic and acidic residues" evidence="5">
    <location>
        <begin position="381"/>
        <end position="390"/>
    </location>
</feature>
<evidence type="ECO:0008006" key="9">
    <source>
        <dbReference type="Google" id="ProtNLM"/>
    </source>
</evidence>
<protein>
    <recommendedName>
        <fullName evidence="9">Prenylated Rab acceptor 1</fullName>
    </recommendedName>
</protein>
<feature type="compositionally biased region" description="Basic and acidic residues" evidence="5">
    <location>
        <begin position="495"/>
        <end position="508"/>
    </location>
</feature>
<reference evidence="7 8" key="1">
    <citation type="submission" date="2015-01" db="EMBL/GenBank/DDBJ databases">
        <title>The Genome Sequence of Exophiala mesophila CBS40295.</title>
        <authorList>
            <consortium name="The Broad Institute Genomics Platform"/>
            <person name="Cuomo C."/>
            <person name="de Hoog S."/>
            <person name="Gorbushina A."/>
            <person name="Stielow B."/>
            <person name="Teixiera M."/>
            <person name="Abouelleil A."/>
            <person name="Chapman S.B."/>
            <person name="Priest M."/>
            <person name="Young S.K."/>
            <person name="Wortman J."/>
            <person name="Nusbaum C."/>
            <person name="Birren B."/>
        </authorList>
    </citation>
    <scope>NUCLEOTIDE SEQUENCE [LARGE SCALE GENOMIC DNA]</scope>
    <source>
        <strain evidence="7 8">CBS 40295</strain>
    </source>
</reference>